<dbReference type="InterPro" id="IPR036291">
    <property type="entry name" value="NAD(P)-bd_dom_sf"/>
</dbReference>
<dbReference type="EMBL" id="JACHLR010000005">
    <property type="protein sequence ID" value="MBB4858396.1"/>
    <property type="molecule type" value="Genomic_DNA"/>
</dbReference>
<organism evidence="3 4">
    <name type="scientific">Novosphingobium chloroacetimidivorans</name>
    <dbReference type="NCBI Taxonomy" id="1428314"/>
    <lineage>
        <taxon>Bacteria</taxon>
        <taxon>Pseudomonadati</taxon>
        <taxon>Pseudomonadota</taxon>
        <taxon>Alphaproteobacteria</taxon>
        <taxon>Sphingomonadales</taxon>
        <taxon>Sphingomonadaceae</taxon>
        <taxon>Novosphingobium</taxon>
    </lineage>
</organism>
<feature type="domain" description="Enoyl reductase (ER)" evidence="2">
    <location>
        <begin position="26"/>
        <end position="343"/>
    </location>
</feature>
<sequence length="346" mass="36855">MRTSQEIDAMDQNRRFLLARRPQGEPVREDFALVTQPIPAPPPGGLVVRNRFASLDPAQRGWMDDAESYMPPIPLGDPVRATTVGVVHASDNPDFRAGQWVMGLNALEDYSVAVPGGFTMPIDVDAVASPSNYLSALGAVGLTAYFGLADVAKPQPGETLLVSGAAGAVGSAVGQIGKIMGCRVVGIAGGPDKCRRLIEDYGFDAAIDYKGKGHEELVSAIHAAAPDGVNVVFENVGGAVLEAEVFALAHHARIVLCGLISEYNATEKHGLHNLWQILARRATIHGFLIADYAHRFAEGGAQMAQWLSQGKLRADEDVQEGLENAYDAFMRLFSGANTGKLVLKIA</sequence>
<evidence type="ECO:0000259" key="2">
    <source>
        <dbReference type="SMART" id="SM00829"/>
    </source>
</evidence>
<proteinExistence type="predicted"/>
<protein>
    <submittedName>
        <fullName evidence="3">NADPH-dependent curcumin reductase CurA</fullName>
    </submittedName>
</protein>
<evidence type="ECO:0000313" key="3">
    <source>
        <dbReference type="EMBL" id="MBB4858396.1"/>
    </source>
</evidence>
<dbReference type="Proteomes" id="UP000555448">
    <property type="component" value="Unassembled WGS sequence"/>
</dbReference>
<keyword evidence="4" id="KW-1185">Reference proteome</keyword>
<dbReference type="PANTHER" id="PTHR43205">
    <property type="entry name" value="PROSTAGLANDIN REDUCTASE"/>
    <property type="match status" value="1"/>
</dbReference>
<reference evidence="3 4" key="1">
    <citation type="submission" date="2020-08" db="EMBL/GenBank/DDBJ databases">
        <title>Functional genomics of gut bacteria from endangered species of beetles.</title>
        <authorList>
            <person name="Carlos-Shanley C."/>
        </authorList>
    </citation>
    <scope>NUCLEOTIDE SEQUENCE [LARGE SCALE GENOMIC DNA]</scope>
    <source>
        <strain evidence="3 4">S00245</strain>
    </source>
</reference>
<dbReference type="Pfam" id="PF00107">
    <property type="entry name" value="ADH_zinc_N"/>
    <property type="match status" value="1"/>
</dbReference>
<dbReference type="InterPro" id="IPR011032">
    <property type="entry name" value="GroES-like_sf"/>
</dbReference>
<dbReference type="PANTHER" id="PTHR43205:SF7">
    <property type="entry name" value="PROSTAGLANDIN REDUCTASE 1"/>
    <property type="match status" value="1"/>
</dbReference>
<dbReference type="InterPro" id="IPR045010">
    <property type="entry name" value="MDR_fam"/>
</dbReference>
<gene>
    <name evidence="3" type="ORF">HNO88_001715</name>
</gene>
<dbReference type="GO" id="GO:0016628">
    <property type="term" value="F:oxidoreductase activity, acting on the CH-CH group of donors, NAD or NADP as acceptor"/>
    <property type="evidence" value="ECO:0007669"/>
    <property type="project" value="InterPro"/>
</dbReference>
<dbReference type="CDD" id="cd05288">
    <property type="entry name" value="PGDH"/>
    <property type="match status" value="1"/>
</dbReference>
<dbReference type="Pfam" id="PF16884">
    <property type="entry name" value="ADH_N_2"/>
    <property type="match status" value="1"/>
</dbReference>
<dbReference type="SUPFAM" id="SSF51735">
    <property type="entry name" value="NAD(P)-binding Rossmann-fold domains"/>
    <property type="match status" value="1"/>
</dbReference>
<keyword evidence="1" id="KW-0560">Oxidoreductase</keyword>
<dbReference type="SMART" id="SM00829">
    <property type="entry name" value="PKS_ER"/>
    <property type="match status" value="1"/>
</dbReference>
<dbReference type="AlphaFoldDB" id="A0A7W7NVK8"/>
<dbReference type="Gene3D" id="3.90.180.10">
    <property type="entry name" value="Medium-chain alcohol dehydrogenases, catalytic domain"/>
    <property type="match status" value="1"/>
</dbReference>
<evidence type="ECO:0000313" key="4">
    <source>
        <dbReference type="Proteomes" id="UP000555448"/>
    </source>
</evidence>
<dbReference type="SUPFAM" id="SSF50129">
    <property type="entry name" value="GroES-like"/>
    <property type="match status" value="1"/>
</dbReference>
<dbReference type="FunFam" id="3.40.50.720:FF:000121">
    <property type="entry name" value="Prostaglandin reductase 2"/>
    <property type="match status" value="1"/>
</dbReference>
<dbReference type="InterPro" id="IPR041694">
    <property type="entry name" value="ADH_N_2"/>
</dbReference>
<evidence type="ECO:0000256" key="1">
    <source>
        <dbReference type="ARBA" id="ARBA00023002"/>
    </source>
</evidence>
<dbReference type="InterPro" id="IPR020843">
    <property type="entry name" value="ER"/>
</dbReference>
<name>A0A7W7NVK8_9SPHN</name>
<accession>A0A7W7NVK8</accession>
<dbReference type="InterPro" id="IPR013149">
    <property type="entry name" value="ADH-like_C"/>
</dbReference>
<comment type="caution">
    <text evidence="3">The sequence shown here is derived from an EMBL/GenBank/DDBJ whole genome shotgun (WGS) entry which is preliminary data.</text>
</comment>
<dbReference type="Gene3D" id="3.40.50.720">
    <property type="entry name" value="NAD(P)-binding Rossmann-like Domain"/>
    <property type="match status" value="1"/>
</dbReference>